<evidence type="ECO:0000256" key="3">
    <source>
        <dbReference type="ARBA" id="ARBA00013137"/>
    </source>
</evidence>
<dbReference type="InterPro" id="IPR006311">
    <property type="entry name" value="TAT_signal"/>
</dbReference>
<dbReference type="Pfam" id="PF04205">
    <property type="entry name" value="FMN_bind"/>
    <property type="match status" value="1"/>
</dbReference>
<dbReference type="GO" id="GO:0008202">
    <property type="term" value="P:steroid metabolic process"/>
    <property type="evidence" value="ECO:0007669"/>
    <property type="project" value="UniProtKB-ARBA"/>
</dbReference>
<dbReference type="GO" id="GO:0010181">
    <property type="term" value="F:FMN binding"/>
    <property type="evidence" value="ECO:0007669"/>
    <property type="project" value="InterPro"/>
</dbReference>
<keyword evidence="7" id="KW-0560">Oxidoreductase</keyword>
<comment type="caution">
    <text evidence="10">The sequence shown here is derived from an EMBL/GenBank/DDBJ whole genome shotgun (WGS) entry which is preliminary data.</text>
</comment>
<evidence type="ECO:0000256" key="7">
    <source>
        <dbReference type="ARBA" id="ARBA00023002"/>
    </source>
</evidence>
<evidence type="ECO:0000313" key="11">
    <source>
        <dbReference type="Proteomes" id="UP000438093"/>
    </source>
</evidence>
<dbReference type="GO" id="GO:0016020">
    <property type="term" value="C:membrane"/>
    <property type="evidence" value="ECO:0007669"/>
    <property type="project" value="InterPro"/>
</dbReference>
<accession>A0A6N7RL02</accession>
<feature type="domain" description="FMN-binding" evidence="9">
    <location>
        <begin position="75"/>
        <end position="149"/>
    </location>
</feature>
<keyword evidence="5" id="KW-0285">Flavoprotein</keyword>
<protein>
    <recommendedName>
        <fullName evidence="4">Urocanate reductase</fullName>
        <ecNumber evidence="3">1.3.99.33</ecNumber>
    </recommendedName>
</protein>
<evidence type="ECO:0000256" key="2">
    <source>
        <dbReference type="ARBA" id="ARBA00001974"/>
    </source>
</evidence>
<dbReference type="NCBIfam" id="TIGR01409">
    <property type="entry name" value="TAT_signal_seq"/>
    <property type="match status" value="1"/>
</dbReference>
<dbReference type="Pfam" id="PF00890">
    <property type="entry name" value="FAD_binding_2"/>
    <property type="match status" value="1"/>
</dbReference>
<evidence type="ECO:0000256" key="6">
    <source>
        <dbReference type="ARBA" id="ARBA00022827"/>
    </source>
</evidence>
<keyword evidence="11" id="KW-1185">Reference proteome</keyword>
<gene>
    <name evidence="10" type="ORF">GJG86_05805</name>
</gene>
<proteinExistence type="predicted"/>
<comment type="cofactor">
    <cofactor evidence="1">
        <name>FMN</name>
        <dbReference type="ChEBI" id="CHEBI:58210"/>
    </cofactor>
</comment>
<dbReference type="PANTHER" id="PTHR43400">
    <property type="entry name" value="FUMARATE REDUCTASE"/>
    <property type="match status" value="1"/>
</dbReference>
<comment type="cofactor">
    <cofactor evidence="2">
        <name>FAD</name>
        <dbReference type="ChEBI" id="CHEBI:57692"/>
    </cofactor>
</comment>
<dbReference type="Gene3D" id="3.50.50.60">
    <property type="entry name" value="FAD/NAD(P)-binding domain"/>
    <property type="match status" value="1"/>
</dbReference>
<dbReference type="PANTHER" id="PTHR43400:SF10">
    <property type="entry name" value="3-OXOSTEROID 1-DEHYDROGENASE"/>
    <property type="match status" value="1"/>
</dbReference>
<dbReference type="EC" id="1.3.99.33" evidence="3"/>
<evidence type="ECO:0000256" key="8">
    <source>
        <dbReference type="ARBA" id="ARBA00049922"/>
    </source>
</evidence>
<evidence type="ECO:0000313" key="10">
    <source>
        <dbReference type="EMBL" id="MRX82003.1"/>
    </source>
</evidence>
<dbReference type="EMBL" id="VTFY01000003">
    <property type="protein sequence ID" value="MRX82003.1"/>
    <property type="molecule type" value="Genomic_DNA"/>
</dbReference>
<evidence type="ECO:0000259" key="9">
    <source>
        <dbReference type="SMART" id="SM00900"/>
    </source>
</evidence>
<comment type="catalytic activity">
    <reaction evidence="8">
        <text>dihydrourocanate + A = urocanate + AH2</text>
        <dbReference type="Rhea" id="RHEA:36059"/>
        <dbReference type="ChEBI" id="CHEBI:13193"/>
        <dbReference type="ChEBI" id="CHEBI:17499"/>
        <dbReference type="ChEBI" id="CHEBI:27247"/>
        <dbReference type="ChEBI" id="CHEBI:72991"/>
        <dbReference type="EC" id="1.3.99.33"/>
    </reaction>
</comment>
<dbReference type="InterPro" id="IPR007329">
    <property type="entry name" value="FMN-bd"/>
</dbReference>
<dbReference type="AlphaFoldDB" id="A0A6N7RL02"/>
<dbReference type="Gene3D" id="3.90.700.10">
    <property type="entry name" value="Succinate dehydrogenase/fumarate reductase flavoprotein, catalytic domain"/>
    <property type="match status" value="1"/>
</dbReference>
<evidence type="ECO:0000256" key="4">
    <source>
        <dbReference type="ARBA" id="ARBA00015872"/>
    </source>
</evidence>
<dbReference type="InterPro" id="IPR036188">
    <property type="entry name" value="FAD/NAD-bd_sf"/>
</dbReference>
<dbReference type="SMART" id="SM00900">
    <property type="entry name" value="FMN_bind"/>
    <property type="match status" value="1"/>
</dbReference>
<evidence type="ECO:0000256" key="1">
    <source>
        <dbReference type="ARBA" id="ARBA00001917"/>
    </source>
</evidence>
<evidence type="ECO:0000256" key="5">
    <source>
        <dbReference type="ARBA" id="ARBA00022630"/>
    </source>
</evidence>
<dbReference type="InterPro" id="IPR019546">
    <property type="entry name" value="TAT_signal_bac_arc"/>
</dbReference>
<dbReference type="InterPro" id="IPR027477">
    <property type="entry name" value="Succ_DH/fumarate_Rdtase_cat_sf"/>
</dbReference>
<reference evidence="11" key="1">
    <citation type="submission" date="2019-08" db="EMBL/GenBank/DDBJ databases">
        <title>Arthrobacter sp. nov., isolated from plateau pika and Tibetan wild ass.</title>
        <authorList>
            <person name="Ge Y."/>
        </authorList>
    </citation>
    <scope>NUCLEOTIDE SEQUENCE [LARGE SCALE GENOMIC DNA]</scope>
    <source>
        <strain evidence="11">HF-4214</strain>
    </source>
</reference>
<dbReference type="InterPro" id="IPR050315">
    <property type="entry name" value="FAD-oxidoreductase_2"/>
</dbReference>
<dbReference type="Gene3D" id="3.90.1010.20">
    <property type="match status" value="1"/>
</dbReference>
<dbReference type="Proteomes" id="UP000438093">
    <property type="component" value="Unassembled WGS sequence"/>
</dbReference>
<keyword evidence="6" id="KW-0274">FAD</keyword>
<name>A0A6N7RL02_9ACTN</name>
<dbReference type="SUPFAM" id="SSF56425">
    <property type="entry name" value="Succinate dehydrogenase/fumarate reductase flavoprotein, catalytic domain"/>
    <property type="match status" value="1"/>
</dbReference>
<dbReference type="PROSITE" id="PS51318">
    <property type="entry name" value="TAT"/>
    <property type="match status" value="1"/>
</dbReference>
<dbReference type="SUPFAM" id="SSF51905">
    <property type="entry name" value="FAD/NAD(P)-binding domain"/>
    <property type="match status" value="1"/>
</dbReference>
<dbReference type="InterPro" id="IPR003953">
    <property type="entry name" value="FAD-dep_OxRdtase_2_FAD-bd"/>
</dbReference>
<organism evidence="10 11">
    <name type="scientific">Eggerthella guodeyinii</name>
    <dbReference type="NCBI Taxonomy" id="2690837"/>
    <lineage>
        <taxon>Bacteria</taxon>
        <taxon>Bacillati</taxon>
        <taxon>Actinomycetota</taxon>
        <taxon>Coriobacteriia</taxon>
        <taxon>Eggerthellales</taxon>
        <taxon>Eggerthellaceae</taxon>
        <taxon>Eggerthella</taxon>
    </lineage>
</organism>
<sequence length="632" mass="67214">MTIIHANVDPASITRSKERGVPMSTITRRNFVGMSGIAGIAAAAGFMGVATGCTQEAAAEQSGFKPGTYRAAAQGMAGYVYLSTTFDESSITDIEILDENQSVGICEEVYATIPANVIDTQSLGVDVVSGATLTSYAVIDAIADCVSQAGGDADAMRKVKIPVEVQDEEFSYDVVVVGAGLAGLCTAIEAAREGAHVALVEKQGVLGTAVFSSGITYIAPTPDDVEAMYAKWIENAVTTCEYPTVERVRDLCEASPEVMEFLVDVGFEYSVGLNGNLMPTASTGMLRNNIPIRLGSKEPLAKGGEALMRGLEAACDANGVDVFMNTGVTKFILERDAMAGVVCETPRGVKTYRASSVVLCSGDYGRNPEMVKTYSPESIHDITSTGAGNTGTCMELAIEAGAAVYESQQPMSGSLAFEPENKPVCGQPFDQFPFECMLVDYHGERKVREDAPNNHVQHQYFMDPDRPCAGWAIMDEAVARKVWVMDELLLKTEKGDSKIRAYKADTIEELAKLIEVDASTLASQLDAYNALCESGEDTAFGKEASFLTPMKEGPYYGVLAYSIIRAIAGGVKTNGDFEVIRADGQPIPGLYAAGISSSREYWGDYYPGAMAIALCTHGGYLAGKNAAARAKA</sequence>
<dbReference type="GO" id="GO:0033765">
    <property type="term" value="F:steroid dehydrogenase activity, acting on the CH-CH group of donors"/>
    <property type="evidence" value="ECO:0007669"/>
    <property type="project" value="UniProtKB-ARBA"/>
</dbReference>